<evidence type="ECO:0000313" key="1">
    <source>
        <dbReference type="EMBL" id="SNB75125.1"/>
    </source>
</evidence>
<dbReference type="AlphaFoldDB" id="A0A212RRA1"/>
<proteinExistence type="predicted"/>
<dbReference type="RefSeq" id="WP_088521187.1">
    <property type="nucleotide sequence ID" value="NZ_FYDG01000006.1"/>
</dbReference>
<keyword evidence="2" id="KW-1185">Reference proteome</keyword>
<organism evidence="1 2">
    <name type="scientific">Rhodoblastus acidophilus</name>
    <name type="common">Rhodopseudomonas acidophila</name>
    <dbReference type="NCBI Taxonomy" id="1074"/>
    <lineage>
        <taxon>Bacteria</taxon>
        <taxon>Pseudomonadati</taxon>
        <taxon>Pseudomonadota</taxon>
        <taxon>Alphaproteobacteria</taxon>
        <taxon>Hyphomicrobiales</taxon>
        <taxon>Rhodoblastaceae</taxon>
        <taxon>Rhodoblastus</taxon>
    </lineage>
</organism>
<dbReference type="EMBL" id="FYDG01000006">
    <property type="protein sequence ID" value="SNB75125.1"/>
    <property type="molecule type" value="Genomic_DNA"/>
</dbReference>
<name>A0A212RRA1_RHOAC</name>
<dbReference type="Proteomes" id="UP000198418">
    <property type="component" value="Unassembled WGS sequence"/>
</dbReference>
<accession>A0A212RRA1</accession>
<dbReference type="OrthoDB" id="460582at2"/>
<gene>
    <name evidence="1" type="ORF">SAMN06265338_106181</name>
</gene>
<reference evidence="2" key="1">
    <citation type="submission" date="2017-06" db="EMBL/GenBank/DDBJ databases">
        <authorList>
            <person name="Varghese N."/>
            <person name="Submissions S."/>
        </authorList>
    </citation>
    <scope>NUCLEOTIDE SEQUENCE [LARGE SCALE GENOMIC DNA]</scope>
    <source>
        <strain evidence="2">DSM 137</strain>
    </source>
</reference>
<dbReference type="GO" id="GO:0016874">
    <property type="term" value="F:ligase activity"/>
    <property type="evidence" value="ECO:0007669"/>
    <property type="project" value="UniProtKB-KW"/>
</dbReference>
<keyword evidence="1" id="KW-0436">Ligase</keyword>
<sequence>MPQMLSAVPREVFLTEPPLIGLATLTRRAMRGESLAPYAQALQARLAANPDDANALMDLSTVEQLRGSRAARLRLQREALERRNLFAQNEPIPGAPRLLVLLAPGDFMANTPVEFLLEAAQINVDFLYIRDEADLVDPPPHDMAFVAVAESRANQKILALIDEAAAGWPRPMLNNPAAIARLTRDGACRLLREVDGLLYPDNRRLDRERLAAFSGAFPIIVRPVDSHAGEELEKISDALELKAYLRAHAADEYYVSPFVDYAGPDGKYRKIRLAFIGDDVYPIHFAVSSRWMVHYLNADMLHNSEHRAEEASFMQEFAAFAQRHAGALDGAKRRLGLDYLQIDCAEAEDGRLLIFEIGTAMIAHDLDCPITFPYKSAHMHRLFDAFGRLVGVPAAGPA</sequence>
<protein>
    <submittedName>
        <fullName evidence="1">Glutathione synthase/RimK-type ligase, ATP-grasp superfamily</fullName>
    </submittedName>
</protein>
<dbReference type="SUPFAM" id="SSF56059">
    <property type="entry name" value="Glutathione synthetase ATP-binding domain-like"/>
    <property type="match status" value="1"/>
</dbReference>
<evidence type="ECO:0000313" key="2">
    <source>
        <dbReference type="Proteomes" id="UP000198418"/>
    </source>
</evidence>